<proteinExistence type="predicted"/>
<dbReference type="Pfam" id="PF08816">
    <property type="entry name" value="Ivy"/>
    <property type="match status" value="1"/>
</dbReference>
<evidence type="ECO:0000313" key="2">
    <source>
        <dbReference type="EMBL" id="MCI4684792.1"/>
    </source>
</evidence>
<dbReference type="Gene3D" id="3.40.1420.10">
    <property type="entry name" value="Inhibitor of vertebrate lysozyme"/>
    <property type="match status" value="1"/>
</dbReference>
<gene>
    <name evidence="2" type="ORF">K2U94_18815</name>
</gene>
<comment type="caution">
    <text evidence="2">The sequence shown here is derived from an EMBL/GenBank/DDBJ whole genome shotgun (WGS) entry which is preliminary data.</text>
</comment>
<reference evidence="2" key="1">
    <citation type="journal article" date="2022" name="ISME J.">
        <title>Identification of active gaseous-alkane degraders at natural gas seeps.</title>
        <authorList>
            <person name="Farhan Ul Haque M."/>
            <person name="Hernandez M."/>
            <person name="Crombie A.T."/>
            <person name="Murrell J.C."/>
        </authorList>
    </citation>
    <scope>NUCLEOTIDE SEQUENCE</scope>
    <source>
        <strain evidence="2">PC2</strain>
    </source>
</reference>
<dbReference type="SUPFAM" id="SSF89872">
    <property type="entry name" value="Inhibitor of vertebrate lysozyme, Ivy"/>
    <property type="match status" value="1"/>
</dbReference>
<keyword evidence="3" id="KW-1185">Reference proteome</keyword>
<dbReference type="InterPro" id="IPR036501">
    <property type="entry name" value="Inhibitor_vert_lysozyme_sf"/>
</dbReference>
<protein>
    <submittedName>
        <fullName evidence="2">Inhibitor of vertebrate lysozyme family protein</fullName>
    </submittedName>
</protein>
<dbReference type="Proteomes" id="UP001139104">
    <property type="component" value="Unassembled WGS sequence"/>
</dbReference>
<evidence type="ECO:0000313" key="3">
    <source>
        <dbReference type="Proteomes" id="UP001139104"/>
    </source>
</evidence>
<keyword evidence="1" id="KW-0732">Signal</keyword>
<feature type="chain" id="PRO_5045488018" evidence="1">
    <location>
        <begin position="21"/>
        <end position="132"/>
    </location>
</feature>
<accession>A0ABS9ZB42</accession>
<dbReference type="RefSeq" id="WP_243068671.1">
    <property type="nucleotide sequence ID" value="NZ_JAIVFK010000036.1"/>
</dbReference>
<feature type="signal peptide" evidence="1">
    <location>
        <begin position="1"/>
        <end position="20"/>
    </location>
</feature>
<evidence type="ECO:0000256" key="1">
    <source>
        <dbReference type="SAM" id="SignalP"/>
    </source>
</evidence>
<sequence>MLKVSLCFFLALTPLCGARAQTYPPEIAKAAPAALAAWRAITPRAYRREPWIARLDGVSTPLERVTMHGKPFYYGAVCIPHDCGGNFVSFLIALDGSDAYGLLASQTLGVRHRWFGAPDAEARGLLQRKING</sequence>
<dbReference type="EMBL" id="JAIVFP010000001">
    <property type="protein sequence ID" value="MCI4684792.1"/>
    <property type="molecule type" value="Genomic_DNA"/>
</dbReference>
<name>A0ABS9ZB42_9HYPH</name>
<organism evidence="2 3">
    <name type="scientific">Candidatus Rhodoblastus alkanivorans</name>
    <dbReference type="NCBI Taxonomy" id="2954117"/>
    <lineage>
        <taxon>Bacteria</taxon>
        <taxon>Pseudomonadati</taxon>
        <taxon>Pseudomonadota</taxon>
        <taxon>Alphaproteobacteria</taxon>
        <taxon>Hyphomicrobiales</taxon>
        <taxon>Rhodoblastaceae</taxon>
        <taxon>Rhodoblastus</taxon>
    </lineage>
</organism>